<feature type="transmembrane region" description="Helical" evidence="2">
    <location>
        <begin position="267"/>
        <end position="287"/>
    </location>
</feature>
<dbReference type="eggNOG" id="COG1266">
    <property type="taxonomic scope" value="Bacteria"/>
</dbReference>
<feature type="compositionally biased region" description="Basic and acidic residues" evidence="1">
    <location>
        <begin position="9"/>
        <end position="18"/>
    </location>
</feature>
<evidence type="ECO:0000259" key="3">
    <source>
        <dbReference type="Pfam" id="PF02517"/>
    </source>
</evidence>
<feature type="transmembrane region" description="Helical" evidence="2">
    <location>
        <begin position="57"/>
        <end position="77"/>
    </location>
</feature>
<feature type="transmembrane region" description="Helical" evidence="2">
    <location>
        <begin position="239"/>
        <end position="260"/>
    </location>
</feature>
<sequence length="296" mass="31825">MARRLASRWKNERVDVTHPPHPGRSHQAASGDPTLTVATAAPSVATGATRRVLRAEVWLVFALSLGASGVGALLSLIDDLTKRRPLAVQHAVLNGSVTPDRPWLDLAFQLFGIATGLVPVFLVAHFLHRNRESLGTLGIDRRRLGWDVGWGAGLAAGVGGAGLALYIAAHAAGINLVVVPTTLGPHWWRIPVLLASAAQNGIYEETLVSGYLLHRLRQFGWRDGPSLGLAAVLRGSYHLYQGFGGFLGNFAMGLIFGRVYQRTGRTLPLIIAHALMDAATFVGYIYLAGKVSWLPR</sequence>
<name>A0LTE6_ACIC1</name>
<dbReference type="KEGG" id="ace:Acel_0933"/>
<dbReference type="OrthoDB" id="4453618at2"/>
<dbReference type="Proteomes" id="UP000008221">
    <property type="component" value="Chromosome"/>
</dbReference>
<feature type="domain" description="CAAX prenyl protease 2/Lysostaphin resistance protein A-like" evidence="3">
    <location>
        <begin position="187"/>
        <end position="278"/>
    </location>
</feature>
<dbReference type="RefSeq" id="WP_011719769.1">
    <property type="nucleotide sequence ID" value="NC_008578.1"/>
</dbReference>
<dbReference type="GO" id="GO:0080120">
    <property type="term" value="P:CAAX-box protein maturation"/>
    <property type="evidence" value="ECO:0007669"/>
    <property type="project" value="UniProtKB-ARBA"/>
</dbReference>
<proteinExistence type="predicted"/>
<dbReference type="HOGENOM" id="CLU_080128_0_0_11"/>
<organism evidence="4 5">
    <name type="scientific">Acidothermus cellulolyticus (strain ATCC 43068 / DSM 8971 / 11B)</name>
    <dbReference type="NCBI Taxonomy" id="351607"/>
    <lineage>
        <taxon>Bacteria</taxon>
        <taxon>Bacillati</taxon>
        <taxon>Actinomycetota</taxon>
        <taxon>Actinomycetes</taxon>
        <taxon>Acidothermales</taxon>
        <taxon>Acidothermaceae</taxon>
        <taxon>Acidothermus</taxon>
    </lineage>
</organism>
<feature type="transmembrane region" description="Helical" evidence="2">
    <location>
        <begin position="106"/>
        <end position="127"/>
    </location>
</feature>
<evidence type="ECO:0000313" key="5">
    <source>
        <dbReference type="Proteomes" id="UP000008221"/>
    </source>
</evidence>
<keyword evidence="2" id="KW-0812">Transmembrane</keyword>
<dbReference type="Pfam" id="PF02517">
    <property type="entry name" value="Rce1-like"/>
    <property type="match status" value="1"/>
</dbReference>
<dbReference type="STRING" id="351607.Acel_0933"/>
<evidence type="ECO:0000256" key="2">
    <source>
        <dbReference type="SAM" id="Phobius"/>
    </source>
</evidence>
<dbReference type="AlphaFoldDB" id="A0LTE6"/>
<keyword evidence="2" id="KW-1133">Transmembrane helix</keyword>
<accession>A0LTE6</accession>
<feature type="region of interest" description="Disordered" evidence="1">
    <location>
        <begin position="1"/>
        <end position="34"/>
    </location>
</feature>
<gene>
    <name evidence="4" type="ordered locus">Acel_0933</name>
</gene>
<evidence type="ECO:0000313" key="4">
    <source>
        <dbReference type="EMBL" id="ABK52706.1"/>
    </source>
</evidence>
<reference evidence="4 5" key="1">
    <citation type="journal article" date="2009" name="Genome Res.">
        <title>Complete genome of the cellulolytic thermophile Acidothermus cellulolyticus 11B provides insights into its ecophysiological and evolutionary adaptations.</title>
        <authorList>
            <person name="Barabote R.D."/>
            <person name="Xie G."/>
            <person name="Leu D.H."/>
            <person name="Normand P."/>
            <person name="Necsulea A."/>
            <person name="Daubin V."/>
            <person name="Medigue C."/>
            <person name="Adney W.S."/>
            <person name="Xu X.C."/>
            <person name="Lapidus A."/>
            <person name="Parales R.E."/>
            <person name="Detter C."/>
            <person name="Pujic P."/>
            <person name="Bruce D."/>
            <person name="Lavire C."/>
            <person name="Challacombe J.F."/>
            <person name="Brettin T.S."/>
            <person name="Berry A.M."/>
        </authorList>
    </citation>
    <scope>NUCLEOTIDE SEQUENCE [LARGE SCALE GENOMIC DNA]</scope>
    <source>
        <strain evidence="5">ATCC 43068 / DSM 8971 / 11B</strain>
    </source>
</reference>
<dbReference type="EMBL" id="CP000481">
    <property type="protein sequence ID" value="ABK52706.1"/>
    <property type="molecule type" value="Genomic_DNA"/>
</dbReference>
<dbReference type="InParanoid" id="A0LTE6"/>
<dbReference type="InterPro" id="IPR003675">
    <property type="entry name" value="Rce1/LyrA-like_dom"/>
</dbReference>
<keyword evidence="5" id="KW-1185">Reference proteome</keyword>
<keyword evidence="2" id="KW-0472">Membrane</keyword>
<dbReference type="GO" id="GO:0004175">
    <property type="term" value="F:endopeptidase activity"/>
    <property type="evidence" value="ECO:0007669"/>
    <property type="project" value="UniProtKB-ARBA"/>
</dbReference>
<feature type="transmembrane region" description="Helical" evidence="2">
    <location>
        <begin position="148"/>
        <end position="169"/>
    </location>
</feature>
<evidence type="ECO:0000256" key="1">
    <source>
        <dbReference type="SAM" id="MobiDB-lite"/>
    </source>
</evidence>
<protein>
    <submittedName>
        <fullName evidence="4">Abortive infection protein</fullName>
    </submittedName>
</protein>